<gene>
    <name evidence="1" type="ORF">SDC9_86791</name>
</gene>
<reference evidence="1" key="1">
    <citation type="submission" date="2019-08" db="EMBL/GenBank/DDBJ databases">
        <authorList>
            <person name="Kucharzyk K."/>
            <person name="Murdoch R.W."/>
            <person name="Higgins S."/>
            <person name="Loffler F."/>
        </authorList>
    </citation>
    <scope>NUCLEOTIDE SEQUENCE</scope>
</reference>
<evidence type="ECO:0000313" key="1">
    <source>
        <dbReference type="EMBL" id="MPM40152.1"/>
    </source>
</evidence>
<dbReference type="AlphaFoldDB" id="A0A644ZGX5"/>
<sequence length="236" mass="27147">MQGEARADHAVRNQILEGKHRFGMRQKDVMVDLVIEFFFAGHFRRVLRRHPAHPREDVLFVDCDPIFHFAAVRLEQGHCEFLEVGDDFPAFPAAVFFLQEQRQIPVIDRHHRLDVVFQTQIDQLVVEIQALLVHLIHGGRENPGPGDREAIGFQAHFRHQTDIFLHAMVMVDCNVTVCVFVGGAGDFHKFIPNRWPFAVRIPGAFHLISCRSTAPQEILRKSIFVSLHHNQNTPFI</sequence>
<proteinExistence type="predicted"/>
<comment type="caution">
    <text evidence="1">The sequence shown here is derived from an EMBL/GenBank/DDBJ whole genome shotgun (WGS) entry which is preliminary data.</text>
</comment>
<protein>
    <submittedName>
        <fullName evidence="1">Uncharacterized protein</fullName>
    </submittedName>
</protein>
<name>A0A644ZGX5_9ZZZZ</name>
<organism evidence="1">
    <name type="scientific">bioreactor metagenome</name>
    <dbReference type="NCBI Taxonomy" id="1076179"/>
    <lineage>
        <taxon>unclassified sequences</taxon>
        <taxon>metagenomes</taxon>
        <taxon>ecological metagenomes</taxon>
    </lineage>
</organism>
<dbReference type="EMBL" id="VSSQ01008895">
    <property type="protein sequence ID" value="MPM40152.1"/>
    <property type="molecule type" value="Genomic_DNA"/>
</dbReference>
<accession>A0A644ZGX5</accession>